<dbReference type="InterPro" id="IPR035959">
    <property type="entry name" value="RutC-like_sf"/>
</dbReference>
<evidence type="ECO:0000313" key="2">
    <source>
        <dbReference type="Proteomes" id="UP000754563"/>
    </source>
</evidence>
<dbReference type="CDD" id="cd02199">
    <property type="entry name" value="YjgF_YER057c_UK114_like_1"/>
    <property type="match status" value="1"/>
</dbReference>
<dbReference type="EMBL" id="JAGQLH010000004">
    <property type="protein sequence ID" value="MCA9385122.1"/>
    <property type="molecule type" value="Genomic_DNA"/>
</dbReference>
<reference evidence="1" key="1">
    <citation type="submission" date="2020-04" db="EMBL/GenBank/DDBJ databases">
        <authorList>
            <person name="Zhang T."/>
        </authorList>
    </citation>
    <scope>NUCLEOTIDE SEQUENCE</scope>
    <source>
        <strain evidence="1">HKST-UBA11</strain>
    </source>
</reference>
<reference evidence="1" key="2">
    <citation type="journal article" date="2021" name="Microbiome">
        <title>Successional dynamics and alternative stable states in a saline activated sludge microbial community over 9 years.</title>
        <authorList>
            <person name="Wang Y."/>
            <person name="Ye J."/>
            <person name="Ju F."/>
            <person name="Liu L."/>
            <person name="Boyd J.A."/>
            <person name="Deng Y."/>
            <person name="Parks D.H."/>
            <person name="Jiang X."/>
            <person name="Yin X."/>
            <person name="Woodcroft B.J."/>
            <person name="Tyson G.W."/>
            <person name="Hugenholtz P."/>
            <person name="Polz M.F."/>
            <person name="Zhang T."/>
        </authorList>
    </citation>
    <scope>NUCLEOTIDE SEQUENCE</scope>
    <source>
        <strain evidence="1">HKST-UBA11</strain>
    </source>
</reference>
<dbReference type="AlphaFoldDB" id="A0A955RK64"/>
<accession>A0A955RK64</accession>
<evidence type="ECO:0000313" key="1">
    <source>
        <dbReference type="EMBL" id="MCA9385122.1"/>
    </source>
</evidence>
<organism evidence="1 2">
    <name type="scientific">Candidatus Dojkabacteria bacterium</name>
    <dbReference type="NCBI Taxonomy" id="2099670"/>
    <lineage>
        <taxon>Bacteria</taxon>
        <taxon>Candidatus Dojkabacteria</taxon>
    </lineage>
</organism>
<dbReference type="InterPro" id="IPR006175">
    <property type="entry name" value="YjgF/YER057c/UK114"/>
</dbReference>
<proteinExistence type="predicted"/>
<protein>
    <submittedName>
        <fullName evidence="1">RidA family protein</fullName>
    </submittedName>
</protein>
<dbReference type="Proteomes" id="UP000754563">
    <property type="component" value="Unassembled WGS sequence"/>
</dbReference>
<dbReference type="Gene3D" id="3.30.1330.40">
    <property type="entry name" value="RutC-like"/>
    <property type="match status" value="1"/>
</dbReference>
<dbReference type="SUPFAM" id="SSF55298">
    <property type="entry name" value="YjgF-like"/>
    <property type="match status" value="1"/>
</dbReference>
<name>A0A955RK64_9BACT</name>
<comment type="caution">
    <text evidence="1">The sequence shown here is derived from an EMBL/GenBank/DDBJ whole genome shotgun (WGS) entry which is preliminary data.</text>
</comment>
<sequence length="154" mass="16647">MHTDKLKKLGYDYSPVSVERSFKGADFHAAVKVGNLVFTSGHVSVHNGSEIRGKVGTDIDLATAQKAAEYAAYNCLCAVGSVTSIENIVKVVKMNGMVNVVDGFDEISEVINGASFFIAKLFGEEQKYHARTAVGMVLPSEWAVEIELVCEISE</sequence>
<dbReference type="PANTHER" id="PTHR43760">
    <property type="entry name" value="ENDORIBONUCLEASE-RELATED"/>
    <property type="match status" value="1"/>
</dbReference>
<dbReference type="Pfam" id="PF01042">
    <property type="entry name" value="Ribonuc_L-PSP"/>
    <property type="match status" value="1"/>
</dbReference>
<dbReference type="InterPro" id="IPR013813">
    <property type="entry name" value="Endoribo_LPSP/chorism_mut-like"/>
</dbReference>
<dbReference type="PANTHER" id="PTHR43760:SF1">
    <property type="entry name" value="ENDORIBONUCLEASE L-PSP_CHORISMATE MUTASE-LIKE DOMAIN-CONTAINING PROTEIN"/>
    <property type="match status" value="1"/>
</dbReference>
<gene>
    <name evidence="1" type="ORF">KC717_00575</name>
</gene>